<protein>
    <submittedName>
        <fullName evidence="1">Uncharacterized protein</fullName>
    </submittedName>
</protein>
<evidence type="ECO:0000313" key="1">
    <source>
        <dbReference type="EMBL" id="KAK5054274.1"/>
    </source>
</evidence>
<dbReference type="Proteomes" id="UP001345691">
    <property type="component" value="Unassembled WGS sequence"/>
</dbReference>
<name>A0ABR0J1L9_9EURO</name>
<gene>
    <name evidence="1" type="ORF">LTR69_008889</name>
</gene>
<comment type="caution">
    <text evidence="1">The sequence shown here is derived from an EMBL/GenBank/DDBJ whole genome shotgun (WGS) entry which is preliminary data.</text>
</comment>
<sequence>MVSQEFAIYGSSITPYQFIQGGSHRSQDSFVFSPRSKRGSAAWDRKPAFKGRAKTDALWHDTSVEALEATLKYVQSEFVANTDPLEEPDPSGDSDPLAEELASMATISEVLHYAPSRFTNLPEWKGSYGPRLQQDPAVLWRYDATLGSNFDDLNFQQVYSYLFNFTGIGMLDKLTDVRFRSTRHRAVTSKDPGIAWPGLFKPYSSRPLSVLSGDVPWFEGMSGFGTAFVQYDTHGCCTQACLWIYPHQRLLVWEFDPCMELVLAMIVYHRFAKIRRYSLVPRHHADGDEIDPPVQAYAWRHVVHNKDSKRARQSRITRRIISVHHHESHMTAPDIRSSSINIEKSNEKENLGPDTDLLVLPMSGRASLDAWRHSSGHSKSWAQCRFLKRVSKHKANHADAQKRLRGRWEVTVTGIPSAFLRKQGAKQFAAWPRYCKNLHFSYARPMEFDTLDCDISRDVHDRESIDHIPRITEDQCAFVRLASLPLVSAAPEDRTLREWIGYKTFSGMVLGSKYRLKGLVESLRDNHEIYRAESLLYPSASCEAHLFEIDVGILELRHSRLRNLRRLRTRPSVMDIFRYRKRIWVVVHVDHHSGSQARADTRRELRTSDR</sequence>
<dbReference type="EMBL" id="JAVRRF010000023">
    <property type="protein sequence ID" value="KAK5054274.1"/>
    <property type="molecule type" value="Genomic_DNA"/>
</dbReference>
<proteinExistence type="predicted"/>
<accession>A0ABR0J1L9</accession>
<organism evidence="1 2">
    <name type="scientific">Exophiala sideris</name>
    <dbReference type="NCBI Taxonomy" id="1016849"/>
    <lineage>
        <taxon>Eukaryota</taxon>
        <taxon>Fungi</taxon>
        <taxon>Dikarya</taxon>
        <taxon>Ascomycota</taxon>
        <taxon>Pezizomycotina</taxon>
        <taxon>Eurotiomycetes</taxon>
        <taxon>Chaetothyriomycetidae</taxon>
        <taxon>Chaetothyriales</taxon>
        <taxon>Herpotrichiellaceae</taxon>
        <taxon>Exophiala</taxon>
    </lineage>
</organism>
<reference evidence="1 2" key="1">
    <citation type="submission" date="2023-08" db="EMBL/GenBank/DDBJ databases">
        <title>Black Yeasts Isolated from many extreme environments.</title>
        <authorList>
            <person name="Coleine C."/>
            <person name="Stajich J.E."/>
            <person name="Selbmann L."/>
        </authorList>
    </citation>
    <scope>NUCLEOTIDE SEQUENCE [LARGE SCALE GENOMIC DNA]</scope>
    <source>
        <strain evidence="1 2">CCFEE 6328</strain>
    </source>
</reference>
<evidence type="ECO:0000313" key="2">
    <source>
        <dbReference type="Proteomes" id="UP001345691"/>
    </source>
</evidence>
<keyword evidence="2" id="KW-1185">Reference proteome</keyword>